<organism evidence="3 4">
    <name type="scientific">Odynerus spinipes</name>
    <dbReference type="NCBI Taxonomy" id="1348599"/>
    <lineage>
        <taxon>Eukaryota</taxon>
        <taxon>Metazoa</taxon>
        <taxon>Ecdysozoa</taxon>
        <taxon>Arthropoda</taxon>
        <taxon>Hexapoda</taxon>
        <taxon>Insecta</taxon>
        <taxon>Pterygota</taxon>
        <taxon>Neoptera</taxon>
        <taxon>Endopterygota</taxon>
        <taxon>Hymenoptera</taxon>
        <taxon>Apocrita</taxon>
        <taxon>Aculeata</taxon>
        <taxon>Vespoidea</taxon>
        <taxon>Vespidae</taxon>
        <taxon>Eumeninae</taxon>
        <taxon>Odynerus</taxon>
    </lineage>
</organism>
<proteinExistence type="predicted"/>
<dbReference type="Pfam" id="PF13843">
    <property type="entry name" value="DDE_Tnp_1_7"/>
    <property type="match status" value="1"/>
</dbReference>
<evidence type="ECO:0000313" key="3">
    <source>
        <dbReference type="EMBL" id="KAK2579151.1"/>
    </source>
</evidence>
<dbReference type="PANTHER" id="PTHR46599:SF3">
    <property type="entry name" value="PIGGYBAC TRANSPOSABLE ELEMENT-DERIVED PROTEIN 4"/>
    <property type="match status" value="1"/>
</dbReference>
<feature type="non-terminal residue" evidence="3">
    <location>
        <position position="494"/>
    </location>
</feature>
<reference evidence="3" key="1">
    <citation type="submission" date="2021-08" db="EMBL/GenBank/DDBJ databases">
        <authorList>
            <person name="Misof B."/>
            <person name="Oliver O."/>
            <person name="Podsiadlowski L."/>
            <person name="Donath A."/>
            <person name="Peters R."/>
            <person name="Mayer C."/>
            <person name="Rust J."/>
            <person name="Gunkel S."/>
            <person name="Lesny P."/>
            <person name="Martin S."/>
            <person name="Oeyen J.P."/>
            <person name="Petersen M."/>
            <person name="Panagiotis P."/>
            <person name="Wilbrandt J."/>
            <person name="Tanja T."/>
        </authorList>
    </citation>
    <scope>NUCLEOTIDE SEQUENCE</scope>
    <source>
        <strain evidence="3">GBR_01_08_01A</strain>
        <tissue evidence="3">Thorax + abdomen</tissue>
    </source>
</reference>
<feature type="compositionally biased region" description="Polar residues" evidence="1">
    <location>
        <begin position="49"/>
        <end position="62"/>
    </location>
</feature>
<keyword evidence="4" id="KW-1185">Reference proteome</keyword>
<evidence type="ECO:0000313" key="4">
    <source>
        <dbReference type="Proteomes" id="UP001258017"/>
    </source>
</evidence>
<sequence>MAKRSRDSNFNSDSNDEFQFDSDNTGVISSSSGSEILATSNALRRFNVGSDSSSNEEMNIQENDSRSDNEWTNVTNHDIIPQKIQFSSGLRTPGSQLQSTYKEPLDFFNSFFTEELIKKIVEETNRYANDTIQRKHVKKRSTWRTWTNVTLKEMRAFLGIILLMGTMPLPSLKDYWSTDRKCRIPYFAEVFRRDRFLQVFWMLHTNENTEGRQNMTTRTQKISNFLDYIDSRCRENFVPGEQLSVDESIVKFKGRITFITYNPQKPTKWGIRIYVLADANIGYIQTILPYYGSFTTEKLLRPDLPVSTRIVLQLYHNLLQSNPGAVGYHIFNDRYFTSIPLADALLELKCHLTGTIQTNRKFIPDEIKNPKIAKNEMVAYRRKDLLLLAWRDKRIVTMLSTCATSSSKTVTKRSKKEGVTATVKPDVVLNYNKYMGGVDKADQYTGTYCFMRKSQKWWRKLFFWGLDVSVINSYLLYQEHHKKYNIKKLSHLEF</sequence>
<dbReference type="InterPro" id="IPR029526">
    <property type="entry name" value="PGBD"/>
</dbReference>
<dbReference type="EMBL" id="JAIFRP010000101">
    <property type="protein sequence ID" value="KAK2579151.1"/>
    <property type="molecule type" value="Genomic_DNA"/>
</dbReference>
<gene>
    <name evidence="3" type="ORF">KPH14_011172</name>
</gene>
<feature type="region of interest" description="Disordered" evidence="1">
    <location>
        <begin position="47"/>
        <end position="72"/>
    </location>
</feature>
<feature type="domain" description="PiggyBac transposable element-derived protein" evidence="2">
    <location>
        <begin position="104"/>
        <end position="474"/>
    </location>
</feature>
<evidence type="ECO:0000259" key="2">
    <source>
        <dbReference type="Pfam" id="PF13843"/>
    </source>
</evidence>
<protein>
    <recommendedName>
        <fullName evidence="2">PiggyBac transposable element-derived protein domain-containing protein</fullName>
    </recommendedName>
</protein>
<accession>A0AAD9VLG8</accession>
<evidence type="ECO:0000256" key="1">
    <source>
        <dbReference type="SAM" id="MobiDB-lite"/>
    </source>
</evidence>
<comment type="caution">
    <text evidence="3">The sequence shown here is derived from an EMBL/GenBank/DDBJ whole genome shotgun (WGS) entry which is preliminary data.</text>
</comment>
<dbReference type="PANTHER" id="PTHR46599">
    <property type="entry name" value="PIGGYBAC TRANSPOSABLE ELEMENT-DERIVED PROTEIN 4"/>
    <property type="match status" value="1"/>
</dbReference>
<dbReference type="Proteomes" id="UP001258017">
    <property type="component" value="Unassembled WGS sequence"/>
</dbReference>
<reference evidence="3" key="2">
    <citation type="journal article" date="2023" name="Commun. Biol.">
        <title>Intrasexual cuticular hydrocarbon dimorphism in a wasp sheds light on hydrocarbon biosynthesis genes in Hymenoptera.</title>
        <authorList>
            <person name="Moris V.C."/>
            <person name="Podsiadlowski L."/>
            <person name="Martin S."/>
            <person name="Oeyen J.P."/>
            <person name="Donath A."/>
            <person name="Petersen M."/>
            <person name="Wilbrandt J."/>
            <person name="Misof B."/>
            <person name="Liedtke D."/>
            <person name="Thamm M."/>
            <person name="Scheiner R."/>
            <person name="Schmitt T."/>
            <person name="Niehuis O."/>
        </authorList>
    </citation>
    <scope>NUCLEOTIDE SEQUENCE</scope>
    <source>
        <strain evidence="3">GBR_01_08_01A</strain>
    </source>
</reference>
<name>A0AAD9VLG8_9HYME</name>
<feature type="compositionally biased region" description="Polar residues" evidence="1">
    <location>
        <begin position="25"/>
        <end position="34"/>
    </location>
</feature>
<dbReference type="AlphaFoldDB" id="A0AAD9VLG8"/>
<feature type="region of interest" description="Disordered" evidence="1">
    <location>
        <begin position="1"/>
        <end position="34"/>
    </location>
</feature>